<proteinExistence type="inferred from homology"/>
<comment type="cofactor">
    <cofactor evidence="5">
        <name>Fe(2+)</name>
        <dbReference type="ChEBI" id="CHEBI:29033"/>
    </cofactor>
    <text evidence="5">Binds 1 Fe(2+) ion per subunit.</text>
</comment>
<dbReference type="PANTHER" id="PTHR10543">
    <property type="entry name" value="BETA-CAROTENE DIOXYGENASE"/>
    <property type="match status" value="1"/>
</dbReference>
<keyword evidence="3" id="KW-0560">Oxidoreductase</keyword>
<dbReference type="EMBL" id="CDMY01000477">
    <property type="protein sequence ID" value="CEM16491.1"/>
    <property type="molecule type" value="Genomic_DNA"/>
</dbReference>
<accession>A0A0G4FQD4</accession>
<feature type="binding site" evidence="5">
    <location>
        <position position="324"/>
    </location>
    <ligand>
        <name>Fe cation</name>
        <dbReference type="ChEBI" id="CHEBI:24875"/>
        <note>catalytic</note>
    </ligand>
</feature>
<keyword evidence="7" id="KW-1185">Reference proteome</keyword>
<evidence type="ECO:0000256" key="3">
    <source>
        <dbReference type="ARBA" id="ARBA00023002"/>
    </source>
</evidence>
<comment type="similarity">
    <text evidence="1">Belongs to the carotenoid oxygenase family.</text>
</comment>
<dbReference type="OMA" id="PYEVDPR"/>
<evidence type="ECO:0000313" key="6">
    <source>
        <dbReference type="EMBL" id="CEM16491.1"/>
    </source>
</evidence>
<evidence type="ECO:0000313" key="7">
    <source>
        <dbReference type="Proteomes" id="UP000041254"/>
    </source>
</evidence>
<evidence type="ECO:0000256" key="2">
    <source>
        <dbReference type="ARBA" id="ARBA00022723"/>
    </source>
</evidence>
<dbReference type="AlphaFoldDB" id="A0A0G4FQD4"/>
<dbReference type="OrthoDB" id="442761at2759"/>
<dbReference type="GO" id="GO:0016121">
    <property type="term" value="P:carotene catabolic process"/>
    <property type="evidence" value="ECO:0007669"/>
    <property type="project" value="TreeGrafter"/>
</dbReference>
<protein>
    <recommendedName>
        <fullName evidence="8">Carotenoid oxygenase</fullName>
    </recommendedName>
</protein>
<feature type="binding site" evidence="5">
    <location>
        <position position="253"/>
    </location>
    <ligand>
        <name>Fe cation</name>
        <dbReference type="ChEBI" id="CHEBI:24875"/>
        <note>catalytic</note>
    </ligand>
</feature>
<dbReference type="InParanoid" id="A0A0G4FQD4"/>
<gene>
    <name evidence="6" type="ORF">Vbra_773</name>
</gene>
<dbReference type="STRING" id="1169540.A0A0G4FQD4"/>
<dbReference type="GO" id="GO:0046872">
    <property type="term" value="F:metal ion binding"/>
    <property type="evidence" value="ECO:0007669"/>
    <property type="project" value="UniProtKB-KW"/>
</dbReference>
<evidence type="ECO:0000256" key="4">
    <source>
        <dbReference type="ARBA" id="ARBA00023004"/>
    </source>
</evidence>
<sequence length="539" mass="61070">MSASAADMRFEDAAAERAIGKPREPPKTAIERRLDKSLCDVGALERSFVEPPEGHYYLEGDIPKDLEGTFFKNIPAKFEIGDEKITHPFDGHGMIAAVTFQNRTAFFRNRFVRSPYYLKELQANRILYRGVGTQKKGGWTRNILDTFIRNMANTHVVFWSGVLLALWEGAAPWIIDPIALGCSGATDLGRSLESTKEPFSAHYKIDPARNRLVNFGAKRGGLNSGKVTAWEYDDRFECVSRKSFSVRGMPFMHDWAITDKYYVWFQCPTNFNPVDFILGTKTAFECINFDKNKPAIVHLLPRDGNRTGGEGLISVPIDSFFNFHFVNAYDDSANGGEVVVDVLTLDSYDKYAIDDERPIHSDIEDLFAKTSKTQMYRYRLSPHDGTFTKEPLVTDRNVEFPTVNPKVVTQKHRYVWFGAQTEVGPSGPIQAAVKLDVHTKQRQMWTPKPYEFVGEMVFAPKKGRPPYPHPHTREDDGYLLAYLFNGKDMKSELLIFEARDVSKGPIRRLPLRYALPIGLHGQFAPDAVFDKNSLEAQLG</sequence>
<dbReference type="Proteomes" id="UP000041254">
    <property type="component" value="Unassembled WGS sequence"/>
</dbReference>
<dbReference type="VEuPathDB" id="CryptoDB:Vbra_773"/>
<feature type="binding site" evidence="5">
    <location>
        <position position="202"/>
    </location>
    <ligand>
        <name>Fe cation</name>
        <dbReference type="ChEBI" id="CHEBI:24875"/>
        <note>catalytic</note>
    </ligand>
</feature>
<evidence type="ECO:0008006" key="8">
    <source>
        <dbReference type="Google" id="ProtNLM"/>
    </source>
</evidence>
<dbReference type="PhylomeDB" id="A0A0G4FQD4"/>
<evidence type="ECO:0000256" key="5">
    <source>
        <dbReference type="PIRSR" id="PIRSR604294-1"/>
    </source>
</evidence>
<evidence type="ECO:0000256" key="1">
    <source>
        <dbReference type="ARBA" id="ARBA00006787"/>
    </source>
</evidence>
<name>A0A0G4FQD4_VITBC</name>
<dbReference type="PANTHER" id="PTHR10543:SF89">
    <property type="entry name" value="CAROTENOID 9,10(9',10')-CLEAVAGE DIOXYGENASE 1"/>
    <property type="match status" value="1"/>
</dbReference>
<organism evidence="6 7">
    <name type="scientific">Vitrella brassicaformis (strain CCMP3155)</name>
    <dbReference type="NCBI Taxonomy" id="1169540"/>
    <lineage>
        <taxon>Eukaryota</taxon>
        <taxon>Sar</taxon>
        <taxon>Alveolata</taxon>
        <taxon>Colpodellida</taxon>
        <taxon>Vitrellaceae</taxon>
        <taxon>Vitrella</taxon>
    </lineage>
</organism>
<dbReference type="GO" id="GO:0010436">
    <property type="term" value="F:carotenoid dioxygenase activity"/>
    <property type="evidence" value="ECO:0007669"/>
    <property type="project" value="TreeGrafter"/>
</dbReference>
<dbReference type="InterPro" id="IPR004294">
    <property type="entry name" value="Carotenoid_Oase"/>
</dbReference>
<keyword evidence="4 5" id="KW-0408">Iron</keyword>
<keyword evidence="2 5" id="KW-0479">Metal-binding</keyword>
<reference evidence="6 7" key="1">
    <citation type="submission" date="2014-11" db="EMBL/GenBank/DDBJ databases">
        <authorList>
            <person name="Zhu J."/>
            <person name="Qi W."/>
            <person name="Song R."/>
        </authorList>
    </citation>
    <scope>NUCLEOTIDE SEQUENCE [LARGE SCALE GENOMIC DNA]</scope>
</reference>
<feature type="binding site" evidence="5">
    <location>
        <position position="520"/>
    </location>
    <ligand>
        <name>Fe cation</name>
        <dbReference type="ChEBI" id="CHEBI:24875"/>
        <note>catalytic</note>
    </ligand>
</feature>
<dbReference type="Pfam" id="PF03055">
    <property type="entry name" value="RPE65"/>
    <property type="match status" value="1"/>
</dbReference>